<dbReference type="OrthoDB" id="417891at2759"/>
<dbReference type="EMBL" id="CAJNDS010002446">
    <property type="protein sequence ID" value="CAE7478295.1"/>
    <property type="molecule type" value="Genomic_DNA"/>
</dbReference>
<dbReference type="Proteomes" id="UP000604046">
    <property type="component" value="Unassembled WGS sequence"/>
</dbReference>
<dbReference type="InterPro" id="IPR002347">
    <property type="entry name" value="SDR_fam"/>
</dbReference>
<proteinExistence type="predicted"/>
<dbReference type="SUPFAM" id="SSF51735">
    <property type="entry name" value="NAD(P)-binding Rossmann-fold domains"/>
    <property type="match status" value="1"/>
</dbReference>
<name>A0A812SKK0_9DINO</name>
<dbReference type="InterPro" id="IPR036291">
    <property type="entry name" value="NAD(P)-bd_dom_sf"/>
</dbReference>
<dbReference type="CDD" id="cd19438">
    <property type="entry name" value="lipocalin_Blc-like"/>
    <property type="match status" value="1"/>
</dbReference>
<dbReference type="InterPro" id="IPR047202">
    <property type="entry name" value="Lipocalin_Blc-like_dom"/>
</dbReference>
<dbReference type="InterPro" id="IPR052992">
    <property type="entry name" value="SDR_member_12"/>
</dbReference>
<dbReference type="Gene3D" id="3.40.50.720">
    <property type="entry name" value="NAD(P)-binding Rossmann-like Domain"/>
    <property type="match status" value="1"/>
</dbReference>
<comment type="caution">
    <text evidence="2">The sequence shown here is derived from an EMBL/GenBank/DDBJ whole genome shotgun (WGS) entry which is preliminary data.</text>
</comment>
<dbReference type="Gene3D" id="2.40.128.20">
    <property type="match status" value="1"/>
</dbReference>
<dbReference type="AlphaFoldDB" id="A0A812SKK0"/>
<organism evidence="2 3">
    <name type="scientific">Symbiodinium natans</name>
    <dbReference type="NCBI Taxonomy" id="878477"/>
    <lineage>
        <taxon>Eukaryota</taxon>
        <taxon>Sar</taxon>
        <taxon>Alveolata</taxon>
        <taxon>Dinophyceae</taxon>
        <taxon>Suessiales</taxon>
        <taxon>Symbiodiniaceae</taxon>
        <taxon>Symbiodinium</taxon>
    </lineage>
</organism>
<dbReference type="Pfam" id="PF08212">
    <property type="entry name" value="Lipocalin_2"/>
    <property type="match status" value="1"/>
</dbReference>
<protein>
    <submittedName>
        <fullName evidence="2">DHRS12 protein</fullName>
    </submittedName>
</protein>
<dbReference type="SUPFAM" id="SSF50814">
    <property type="entry name" value="Lipocalins"/>
    <property type="match status" value="1"/>
</dbReference>
<evidence type="ECO:0000259" key="1">
    <source>
        <dbReference type="Pfam" id="PF08212"/>
    </source>
</evidence>
<keyword evidence="3" id="KW-1185">Reference proteome</keyword>
<dbReference type="PANTHER" id="PTHR44656">
    <property type="entry name" value="DEHYDROGENASE/REDUCTASE SDR FAMILY MEMBER 12"/>
    <property type="match status" value="1"/>
</dbReference>
<gene>
    <name evidence="2" type="primary">DHRS12</name>
    <name evidence="2" type="ORF">SNAT2548_LOCUS26860</name>
</gene>
<evidence type="ECO:0000313" key="3">
    <source>
        <dbReference type="Proteomes" id="UP000604046"/>
    </source>
</evidence>
<dbReference type="PRINTS" id="PR00081">
    <property type="entry name" value="GDHRDH"/>
</dbReference>
<dbReference type="PANTHER" id="PTHR44656:SF7">
    <property type="entry name" value="DEHYDROGENASE_REDUCTASE SDR FAMILY MEMBER 12"/>
    <property type="match status" value="1"/>
</dbReference>
<dbReference type="InterPro" id="IPR000566">
    <property type="entry name" value="Lipocln_cytosolic_FA-bd_dom"/>
</dbReference>
<reference evidence="2" key="1">
    <citation type="submission" date="2021-02" db="EMBL/GenBank/DDBJ databases">
        <authorList>
            <person name="Dougan E. K."/>
            <person name="Rhodes N."/>
            <person name="Thang M."/>
            <person name="Chan C."/>
        </authorList>
    </citation>
    <scope>NUCLEOTIDE SEQUENCE</scope>
</reference>
<accession>A0A812SKK0</accession>
<evidence type="ECO:0000313" key="2">
    <source>
        <dbReference type="EMBL" id="CAE7478295.1"/>
    </source>
</evidence>
<dbReference type="Pfam" id="PF00106">
    <property type="entry name" value="adh_short"/>
    <property type="match status" value="1"/>
</dbReference>
<feature type="domain" description="Lipocalin/cytosolic fatty-acid binding" evidence="1">
    <location>
        <begin position="361"/>
        <end position="504"/>
    </location>
</feature>
<sequence>MGFWQIATSTQFYLYGKRHFTSSGWEMHQASYAKPDLLETALDLTGRVYIVTGANSGIGKEIAQFLATKGATVYMLCRSPERAEAARAGIVAQAGGDAETRVHVLLADCSLESEVRRCWDDFCEHSVAKSDDPSRVRLDGLVCNAGALANTKTMTSEGIELTFAAHLLFGTYLLGSLAMPVLEATEGSRLIVVSSGGMYNTAFPKWEDATSTGTQKYDGQFAYAYAKRGQVLLCEQWAELHPKVKVVSCHPGWTSTPAVEEAYGSSKSYLEPMRNTWQGAEGIIWLCVAETSSIEPGAFYLDREPQVKHMGGAFFTEGTITKNSPGEVADMMRLLEDWANGRRDSELRVASAPLTAMSSPIDLPKFMGTWYVIANIPTFFDRGTTHNIENYKLDEGGKTVHVDFTYRKGSGKPALLQQRAEVVNEACTQWAISPKLGVFLPLRIAYLIADCAEDYSTTIIGVPDKSYIWIMARTPTVDEATYDALLTKARSFGYDTSSILRVPQD</sequence>
<dbReference type="InterPro" id="IPR012674">
    <property type="entry name" value="Calycin"/>
</dbReference>